<reference evidence="1 2" key="1">
    <citation type="submission" date="2008-07" db="EMBL/GenBank/DDBJ databases">
        <authorList>
            <person name="El-Sayed N."/>
            <person name="Caler E."/>
            <person name="Inman J."/>
            <person name="Amedeo P."/>
            <person name="Hass B."/>
            <person name="Wortman J."/>
        </authorList>
    </citation>
    <scope>NUCLEOTIDE SEQUENCE [LARGE SCALE GENOMIC DNA]</scope>
    <source>
        <strain evidence="2">ATCC 50983 / TXsc</strain>
    </source>
</reference>
<dbReference type="SUPFAM" id="SSF50978">
    <property type="entry name" value="WD40 repeat-like"/>
    <property type="match status" value="1"/>
</dbReference>
<dbReference type="Gene3D" id="2.130.10.10">
    <property type="entry name" value="YVTN repeat-like/Quinoprotein amine dehydrogenase"/>
    <property type="match status" value="1"/>
</dbReference>
<protein>
    <submittedName>
        <fullName evidence="1">Uncharacterized protein</fullName>
    </submittedName>
</protein>
<dbReference type="InParanoid" id="C5L9D2"/>
<feature type="non-terminal residue" evidence="1">
    <location>
        <position position="1"/>
    </location>
</feature>
<evidence type="ECO:0000313" key="2">
    <source>
        <dbReference type="Proteomes" id="UP000007800"/>
    </source>
</evidence>
<dbReference type="OrthoDB" id="400at2759"/>
<dbReference type="Proteomes" id="UP000007800">
    <property type="component" value="Unassembled WGS sequence"/>
</dbReference>
<name>C5L9D2_PERM5</name>
<gene>
    <name evidence="1" type="ORF">Pmar_PMAR009679</name>
</gene>
<sequence length="50" mass="5315">GGAIHCCVLHPNQAEVLCGDASGRVAVWDLTANRVRYGVADDHRLQTVAV</sequence>
<evidence type="ECO:0000313" key="1">
    <source>
        <dbReference type="EMBL" id="EER06660.1"/>
    </source>
</evidence>
<accession>C5L9D2</accession>
<proteinExistence type="predicted"/>
<dbReference type="InterPro" id="IPR015943">
    <property type="entry name" value="WD40/YVTN_repeat-like_dom_sf"/>
</dbReference>
<keyword evidence="2" id="KW-1185">Reference proteome</keyword>
<organism evidence="2">
    <name type="scientific">Perkinsus marinus (strain ATCC 50983 / TXsc)</name>
    <dbReference type="NCBI Taxonomy" id="423536"/>
    <lineage>
        <taxon>Eukaryota</taxon>
        <taxon>Sar</taxon>
        <taxon>Alveolata</taxon>
        <taxon>Perkinsozoa</taxon>
        <taxon>Perkinsea</taxon>
        <taxon>Perkinsida</taxon>
        <taxon>Perkinsidae</taxon>
        <taxon>Perkinsus</taxon>
    </lineage>
</organism>
<dbReference type="InterPro" id="IPR036322">
    <property type="entry name" value="WD40_repeat_dom_sf"/>
</dbReference>
<dbReference type="GeneID" id="9056184"/>
<dbReference type="AlphaFoldDB" id="C5L9D2"/>
<dbReference type="RefSeq" id="XP_002774844.1">
    <property type="nucleotide sequence ID" value="XM_002774798.1"/>
</dbReference>
<dbReference type="EMBL" id="GG680427">
    <property type="protein sequence ID" value="EER06660.1"/>
    <property type="molecule type" value="Genomic_DNA"/>
</dbReference>